<evidence type="ECO:0000313" key="2">
    <source>
        <dbReference type="Proteomes" id="UP000015106"/>
    </source>
</evidence>
<reference evidence="1" key="2">
    <citation type="submission" date="2018-03" db="EMBL/GenBank/DDBJ databases">
        <title>The Triticum urartu genome reveals the dynamic nature of wheat genome evolution.</title>
        <authorList>
            <person name="Ling H."/>
            <person name="Ma B."/>
            <person name="Shi X."/>
            <person name="Liu H."/>
            <person name="Dong L."/>
            <person name="Sun H."/>
            <person name="Cao Y."/>
            <person name="Gao Q."/>
            <person name="Zheng S."/>
            <person name="Li Y."/>
            <person name="Yu Y."/>
            <person name="Du H."/>
            <person name="Qi M."/>
            <person name="Li Y."/>
            <person name="Yu H."/>
            <person name="Cui Y."/>
            <person name="Wang N."/>
            <person name="Chen C."/>
            <person name="Wu H."/>
            <person name="Zhao Y."/>
            <person name="Zhang J."/>
            <person name="Li Y."/>
            <person name="Zhou W."/>
            <person name="Zhang B."/>
            <person name="Hu W."/>
            <person name="Eijk M."/>
            <person name="Tang J."/>
            <person name="Witsenboer H."/>
            <person name="Zhao S."/>
            <person name="Li Z."/>
            <person name="Zhang A."/>
            <person name="Wang D."/>
            <person name="Liang C."/>
        </authorList>
    </citation>
    <scope>NUCLEOTIDE SEQUENCE [LARGE SCALE GENOMIC DNA]</scope>
    <source>
        <strain evidence="1">cv. G1812</strain>
    </source>
</reference>
<dbReference type="AlphaFoldDB" id="A0A8R7QQ46"/>
<name>A0A8R7QQ46_TRIUA</name>
<accession>A0A8R7QQ46</accession>
<evidence type="ECO:0000313" key="1">
    <source>
        <dbReference type="EnsemblPlants" id="TuG1812G0600001089.01.T02.cds290418"/>
    </source>
</evidence>
<dbReference type="Gramene" id="TuG1812G0600001089.01.T02">
    <property type="protein sequence ID" value="TuG1812G0600001089.01.T02.cds290418"/>
    <property type="gene ID" value="TuG1812G0600001089.01"/>
</dbReference>
<proteinExistence type="predicted"/>
<dbReference type="EnsemblPlants" id="TuG1812G0600001089.01.T02">
    <property type="protein sequence ID" value="TuG1812G0600001089.01.T02.cds290418"/>
    <property type="gene ID" value="TuG1812G0600001089.01"/>
</dbReference>
<keyword evidence="2" id="KW-1185">Reference proteome</keyword>
<dbReference type="Proteomes" id="UP000015106">
    <property type="component" value="Chromosome 6"/>
</dbReference>
<reference evidence="1" key="3">
    <citation type="submission" date="2022-06" db="UniProtKB">
        <authorList>
            <consortium name="EnsemblPlants"/>
        </authorList>
    </citation>
    <scope>IDENTIFICATION</scope>
</reference>
<organism evidence="1 2">
    <name type="scientific">Triticum urartu</name>
    <name type="common">Red wild einkorn</name>
    <name type="synonym">Crithodium urartu</name>
    <dbReference type="NCBI Taxonomy" id="4572"/>
    <lineage>
        <taxon>Eukaryota</taxon>
        <taxon>Viridiplantae</taxon>
        <taxon>Streptophyta</taxon>
        <taxon>Embryophyta</taxon>
        <taxon>Tracheophyta</taxon>
        <taxon>Spermatophyta</taxon>
        <taxon>Magnoliopsida</taxon>
        <taxon>Liliopsida</taxon>
        <taxon>Poales</taxon>
        <taxon>Poaceae</taxon>
        <taxon>BOP clade</taxon>
        <taxon>Pooideae</taxon>
        <taxon>Triticodae</taxon>
        <taxon>Triticeae</taxon>
        <taxon>Triticinae</taxon>
        <taxon>Triticum</taxon>
    </lineage>
</organism>
<protein>
    <submittedName>
        <fullName evidence="1">Uncharacterized protein</fullName>
    </submittedName>
</protein>
<sequence length="55" mass="6307">MDACVRPEDVECKQHVSHVCCNLLLDYGLRFGNYMKNSMSRLVSQPGSNEPKYDK</sequence>
<reference evidence="2" key="1">
    <citation type="journal article" date="2013" name="Nature">
        <title>Draft genome of the wheat A-genome progenitor Triticum urartu.</title>
        <authorList>
            <person name="Ling H.Q."/>
            <person name="Zhao S."/>
            <person name="Liu D."/>
            <person name="Wang J."/>
            <person name="Sun H."/>
            <person name="Zhang C."/>
            <person name="Fan H."/>
            <person name="Li D."/>
            <person name="Dong L."/>
            <person name="Tao Y."/>
            <person name="Gao C."/>
            <person name="Wu H."/>
            <person name="Li Y."/>
            <person name="Cui Y."/>
            <person name="Guo X."/>
            <person name="Zheng S."/>
            <person name="Wang B."/>
            <person name="Yu K."/>
            <person name="Liang Q."/>
            <person name="Yang W."/>
            <person name="Lou X."/>
            <person name="Chen J."/>
            <person name="Feng M."/>
            <person name="Jian J."/>
            <person name="Zhang X."/>
            <person name="Luo G."/>
            <person name="Jiang Y."/>
            <person name="Liu J."/>
            <person name="Wang Z."/>
            <person name="Sha Y."/>
            <person name="Zhang B."/>
            <person name="Wu H."/>
            <person name="Tang D."/>
            <person name="Shen Q."/>
            <person name="Xue P."/>
            <person name="Zou S."/>
            <person name="Wang X."/>
            <person name="Liu X."/>
            <person name="Wang F."/>
            <person name="Yang Y."/>
            <person name="An X."/>
            <person name="Dong Z."/>
            <person name="Zhang K."/>
            <person name="Zhang X."/>
            <person name="Luo M.C."/>
            <person name="Dvorak J."/>
            <person name="Tong Y."/>
            <person name="Wang J."/>
            <person name="Yang H."/>
            <person name="Li Z."/>
            <person name="Wang D."/>
            <person name="Zhang A."/>
            <person name="Wang J."/>
        </authorList>
    </citation>
    <scope>NUCLEOTIDE SEQUENCE</scope>
    <source>
        <strain evidence="2">cv. G1812</strain>
    </source>
</reference>